<keyword evidence="1" id="KW-0812">Transmembrane</keyword>
<keyword evidence="3" id="KW-1185">Reference proteome</keyword>
<comment type="caution">
    <text evidence="2">The sequence shown here is derived from an EMBL/GenBank/DDBJ whole genome shotgun (WGS) entry which is preliminary data.</text>
</comment>
<keyword evidence="1" id="KW-1133">Transmembrane helix</keyword>
<feature type="transmembrane region" description="Helical" evidence="1">
    <location>
        <begin position="76"/>
        <end position="97"/>
    </location>
</feature>
<dbReference type="RefSeq" id="WP_191099044.1">
    <property type="nucleotide sequence ID" value="NZ_CAXBHU010000001.1"/>
</dbReference>
<evidence type="ECO:0000256" key="1">
    <source>
        <dbReference type="SAM" id="Phobius"/>
    </source>
</evidence>
<name>A0ABR8LW78_9FLAO</name>
<evidence type="ECO:0000313" key="3">
    <source>
        <dbReference type="Proteomes" id="UP000627521"/>
    </source>
</evidence>
<feature type="transmembrane region" description="Helical" evidence="1">
    <location>
        <begin position="48"/>
        <end position="70"/>
    </location>
</feature>
<organism evidence="2 3">
    <name type="scientific">Olleya marilimosa</name>
    <dbReference type="NCBI Taxonomy" id="272164"/>
    <lineage>
        <taxon>Bacteria</taxon>
        <taxon>Pseudomonadati</taxon>
        <taxon>Bacteroidota</taxon>
        <taxon>Flavobacteriia</taxon>
        <taxon>Flavobacteriales</taxon>
        <taxon>Flavobacteriaceae</taxon>
    </lineage>
</organism>
<evidence type="ECO:0008006" key="4">
    <source>
        <dbReference type="Google" id="ProtNLM"/>
    </source>
</evidence>
<accession>A0ABR8LW78</accession>
<evidence type="ECO:0000313" key="2">
    <source>
        <dbReference type="EMBL" id="MBD3862477.1"/>
    </source>
</evidence>
<protein>
    <recommendedName>
        <fullName evidence="4">Phage holin family protein</fullName>
    </recommendedName>
</protein>
<keyword evidence="1" id="KW-0472">Membrane</keyword>
<sequence length="115" mass="12893">MTVFESIQDTSNQAIDKGEEYLKKSHEYYKLKVFQQLTMSISLVLKSLLIGGLILIGFVFVAVASAIAIGNMLDSFSLGFLIVGLIFMVFSVIIYLIRKQINSKVIQSLSKTFFE</sequence>
<reference evidence="2 3" key="1">
    <citation type="submission" date="2020-09" db="EMBL/GenBank/DDBJ databases">
        <title>Bacillus nautilus sp. nov., Chryseoglobus crepusculi sp. nov, and Psychrobacter noctis sp. nov., isolated from deep-sea sponges from the equatorial Atlantic.</title>
        <authorList>
            <person name="Stennett H.L."/>
            <person name="Williams S.E."/>
        </authorList>
    </citation>
    <scope>NUCLEOTIDE SEQUENCE [LARGE SCALE GENOMIC DNA]</scope>
    <source>
        <strain evidence="2 3">28M-24</strain>
    </source>
</reference>
<gene>
    <name evidence="2" type="ORF">IEG06_03365</name>
</gene>
<dbReference type="Proteomes" id="UP000627521">
    <property type="component" value="Unassembled WGS sequence"/>
</dbReference>
<dbReference type="EMBL" id="JACXXH010000001">
    <property type="protein sequence ID" value="MBD3862477.1"/>
    <property type="molecule type" value="Genomic_DNA"/>
</dbReference>
<proteinExistence type="predicted"/>